<comment type="caution">
    <text evidence="7">The sequence shown here is derived from an EMBL/GenBank/DDBJ whole genome shotgun (WGS) entry which is preliminary data.</text>
</comment>
<dbReference type="CDD" id="cd00995">
    <property type="entry name" value="PBP2_NikA_DppA_OppA_like"/>
    <property type="match status" value="1"/>
</dbReference>
<dbReference type="InterPro" id="IPR000914">
    <property type="entry name" value="SBP_5_dom"/>
</dbReference>
<reference evidence="8" key="1">
    <citation type="submission" date="2023-07" db="EMBL/GenBank/DDBJ databases">
        <title>30 novel species of actinomycetes from the DSMZ collection.</title>
        <authorList>
            <person name="Nouioui I."/>
        </authorList>
    </citation>
    <scope>NUCLEOTIDE SEQUENCE [LARGE SCALE GENOMIC DNA]</scope>
    <source>
        <strain evidence="8">DSM 44399</strain>
    </source>
</reference>
<dbReference type="SUPFAM" id="SSF53850">
    <property type="entry name" value="Periplasmic binding protein-like II"/>
    <property type="match status" value="1"/>
</dbReference>
<evidence type="ECO:0000256" key="5">
    <source>
        <dbReference type="SAM" id="SignalP"/>
    </source>
</evidence>
<dbReference type="EMBL" id="JAVREH010000035">
    <property type="protein sequence ID" value="MDT0263324.1"/>
    <property type="molecule type" value="Genomic_DNA"/>
</dbReference>
<gene>
    <name evidence="7" type="ORF">RM423_18225</name>
</gene>
<evidence type="ECO:0000256" key="3">
    <source>
        <dbReference type="ARBA" id="ARBA00022448"/>
    </source>
</evidence>
<accession>A0ABU2JEA3</accession>
<feature type="domain" description="Solute-binding protein family 5" evidence="6">
    <location>
        <begin position="83"/>
        <end position="363"/>
    </location>
</feature>
<dbReference type="Gene3D" id="3.40.190.10">
    <property type="entry name" value="Periplasmic binding protein-like II"/>
    <property type="match status" value="1"/>
</dbReference>
<evidence type="ECO:0000313" key="8">
    <source>
        <dbReference type="Proteomes" id="UP001183176"/>
    </source>
</evidence>
<keyword evidence="3" id="KW-0813">Transport</keyword>
<dbReference type="Gene3D" id="3.10.105.10">
    <property type="entry name" value="Dipeptide-binding Protein, Domain 3"/>
    <property type="match status" value="1"/>
</dbReference>
<dbReference type="InterPro" id="IPR039424">
    <property type="entry name" value="SBP_5"/>
</dbReference>
<dbReference type="PANTHER" id="PTHR30290">
    <property type="entry name" value="PERIPLASMIC BINDING COMPONENT OF ABC TRANSPORTER"/>
    <property type="match status" value="1"/>
</dbReference>
<evidence type="ECO:0000313" key="7">
    <source>
        <dbReference type="EMBL" id="MDT0263324.1"/>
    </source>
</evidence>
<evidence type="ECO:0000259" key="6">
    <source>
        <dbReference type="Pfam" id="PF00496"/>
    </source>
</evidence>
<keyword evidence="4 5" id="KW-0732">Signal</keyword>
<dbReference type="PROSITE" id="PS51257">
    <property type="entry name" value="PROKAR_LIPOPROTEIN"/>
    <property type="match status" value="1"/>
</dbReference>
<evidence type="ECO:0000256" key="1">
    <source>
        <dbReference type="ARBA" id="ARBA00004196"/>
    </source>
</evidence>
<feature type="signal peptide" evidence="5">
    <location>
        <begin position="1"/>
        <end position="24"/>
    </location>
</feature>
<dbReference type="PANTHER" id="PTHR30290:SF10">
    <property type="entry name" value="PERIPLASMIC OLIGOPEPTIDE-BINDING PROTEIN-RELATED"/>
    <property type="match status" value="1"/>
</dbReference>
<dbReference type="Proteomes" id="UP001183176">
    <property type="component" value="Unassembled WGS sequence"/>
</dbReference>
<keyword evidence="8" id="KW-1185">Reference proteome</keyword>
<organism evidence="7 8">
    <name type="scientific">Jatrophihabitans lederbergiae</name>
    <dbReference type="NCBI Taxonomy" id="3075547"/>
    <lineage>
        <taxon>Bacteria</taxon>
        <taxon>Bacillati</taxon>
        <taxon>Actinomycetota</taxon>
        <taxon>Actinomycetes</taxon>
        <taxon>Jatrophihabitantales</taxon>
        <taxon>Jatrophihabitantaceae</taxon>
        <taxon>Jatrophihabitans</taxon>
    </lineage>
</organism>
<comment type="similarity">
    <text evidence="2">Belongs to the bacterial solute-binding protein 5 family.</text>
</comment>
<dbReference type="PIRSF" id="PIRSF002741">
    <property type="entry name" value="MppA"/>
    <property type="match status" value="1"/>
</dbReference>
<evidence type="ECO:0000256" key="2">
    <source>
        <dbReference type="ARBA" id="ARBA00005695"/>
    </source>
</evidence>
<proteinExistence type="inferred from homology"/>
<sequence length="521" mass="54033">MRIKPRSRAALAVAVAAVMTVSTACSGSSSSKSGGGAGGNGTVTMHLDGPLTSYDPAKGSSFQDAVAIWSMYDPLVDFDSDGKLVPGLATSWTSTPTSATFKLRDGVSCSDGTKLTSQMVVDSLSRFMNPKTAAPFLSLVIGGKNTAKVTAPDASTVKVTLQKPWSGLVPGLTAPYTGIICPAGLKNPSDLLTKSYGTGPYVAASQVSGASYTMTRRANYTWGPKFSKAPTTGNPPKTLVLKVVQDESTRANLMSTGKLQIATYGSDAWNRFKGQQGYNVVSEAQSDTWLMFNENKGHPTANKNVRKAISQALNRDMINKIQSFGSGQLISNLGESSYECYDPSLDSLIPTFDTAAASATLKGVKIRIIGTNLLAGGDANGYLLSALKAAGADASVTTMNNETWVGDLFSGKNDWDITILVLGNTISSLLEAGGFEVGAAPPAGQNLGGVQNPEADAAFAEAGAKEGAAKCAAMSKFQKSLLTNNDVLPIATAPVNTLFTGGTSGVVVKGFVQPGTIRVSK</sequence>
<dbReference type="InterPro" id="IPR030678">
    <property type="entry name" value="Peptide/Ni-bd"/>
</dbReference>
<feature type="chain" id="PRO_5046628906" evidence="5">
    <location>
        <begin position="25"/>
        <end position="521"/>
    </location>
</feature>
<protein>
    <submittedName>
        <fullName evidence="7">ABC transporter substrate-binding protein</fullName>
    </submittedName>
</protein>
<name>A0ABU2JEA3_9ACTN</name>
<comment type="subcellular location">
    <subcellularLocation>
        <location evidence="1">Cell envelope</location>
    </subcellularLocation>
</comment>
<dbReference type="RefSeq" id="WP_311424471.1">
    <property type="nucleotide sequence ID" value="NZ_JAVREH010000035.1"/>
</dbReference>
<evidence type="ECO:0000256" key="4">
    <source>
        <dbReference type="ARBA" id="ARBA00022729"/>
    </source>
</evidence>
<dbReference type="Pfam" id="PF00496">
    <property type="entry name" value="SBP_bac_5"/>
    <property type="match status" value="1"/>
</dbReference>